<reference evidence="3" key="5">
    <citation type="submission" date="2018-04" db="UniProtKB">
        <authorList>
            <consortium name="EnsemblFungi"/>
        </authorList>
    </citation>
    <scope>IDENTIFICATION</scope>
    <source>
        <strain evidence="3">R3-111a-1</strain>
    </source>
</reference>
<dbReference type="EnsemblFungi" id="EJT76287">
    <property type="protein sequence ID" value="EJT76287"/>
    <property type="gene ID" value="GGTG_06208"/>
</dbReference>
<evidence type="ECO:0000313" key="4">
    <source>
        <dbReference type="Proteomes" id="UP000006039"/>
    </source>
</evidence>
<dbReference type="STRING" id="644352.J3NY54"/>
<dbReference type="VEuPathDB" id="FungiDB:GGTG_06208"/>
<feature type="compositionally biased region" description="Basic residues" evidence="1">
    <location>
        <begin position="11"/>
        <end position="21"/>
    </location>
</feature>
<dbReference type="OrthoDB" id="47375at2759"/>
<protein>
    <recommendedName>
        <fullName evidence="5">LPS glycosyltransferase</fullName>
    </recommendedName>
</protein>
<organism evidence="2">
    <name type="scientific">Gaeumannomyces tritici (strain R3-111a-1)</name>
    <name type="common">Wheat and barley take-all root rot fungus</name>
    <name type="synonym">Gaeumannomyces graminis var. tritici</name>
    <dbReference type="NCBI Taxonomy" id="644352"/>
    <lineage>
        <taxon>Eukaryota</taxon>
        <taxon>Fungi</taxon>
        <taxon>Dikarya</taxon>
        <taxon>Ascomycota</taxon>
        <taxon>Pezizomycotina</taxon>
        <taxon>Sordariomycetes</taxon>
        <taxon>Sordariomycetidae</taxon>
        <taxon>Magnaporthales</taxon>
        <taxon>Magnaporthaceae</taxon>
        <taxon>Gaeumannomyces</taxon>
    </lineage>
</organism>
<dbReference type="HOGENOM" id="CLU_032992_0_0_1"/>
<reference evidence="2" key="2">
    <citation type="submission" date="2010-07" db="EMBL/GenBank/DDBJ databases">
        <authorList>
            <consortium name="The Broad Institute Genome Sequencing Platform"/>
            <consortium name="Broad Institute Genome Sequencing Center for Infectious Disease"/>
            <person name="Ma L.-J."/>
            <person name="Dead R."/>
            <person name="Young S."/>
            <person name="Zeng Q."/>
            <person name="Koehrsen M."/>
            <person name="Alvarado L."/>
            <person name="Berlin A."/>
            <person name="Chapman S.B."/>
            <person name="Chen Z."/>
            <person name="Freedman E."/>
            <person name="Gellesch M."/>
            <person name="Goldberg J."/>
            <person name="Griggs A."/>
            <person name="Gujja S."/>
            <person name="Heilman E.R."/>
            <person name="Heiman D."/>
            <person name="Hepburn T."/>
            <person name="Howarth C."/>
            <person name="Jen D."/>
            <person name="Larson L."/>
            <person name="Mehta T."/>
            <person name="Neiman D."/>
            <person name="Pearson M."/>
            <person name="Roberts A."/>
            <person name="Saif S."/>
            <person name="Shea T."/>
            <person name="Shenoy N."/>
            <person name="Sisk P."/>
            <person name="Stolte C."/>
            <person name="Sykes S."/>
            <person name="Walk T."/>
            <person name="White J."/>
            <person name="Yandava C."/>
            <person name="Haas B."/>
            <person name="Nusbaum C."/>
            <person name="Birren B."/>
        </authorList>
    </citation>
    <scope>NUCLEOTIDE SEQUENCE</scope>
    <source>
        <strain evidence="2">R3-111a-1</strain>
    </source>
</reference>
<dbReference type="GeneID" id="20346666"/>
<dbReference type="Proteomes" id="UP000006039">
    <property type="component" value="Unassembled WGS sequence"/>
</dbReference>
<sequence>MPPAVGGPGARRFHHDRRRPRLSRLVQERYLRPVRNAAAKIKDHVVKGSSSNNNNSYSNNGNGGHGGEAQGYDSASNRTLGIESIQFINMDYRYVRLDALAIQCYMSDIEVKPILGFPKDKAGSEVVGFPPTSNLSRLGPPEVATWRAHANVWQQMLMKRSPAVLIMGSDAVWDTQLRRIMGNLNGPFLDLLHADNPNGNMAAARSGLWDILSLGQCSGHWKEGTGFRLYRDEFAAAAGSATTLAGRRVVYRAGGMVCLTGYVVSLRGAAKLLARTAINLDQPVDIVVDSMMKGGELVGYNTQRQPVAQWVYPSGLGMEMRGANSDIRPNGSESCQSGDDGSRASWPDAERRGSVWDIKPQYAGVDFPDFGLGHAWKKIAETKKKLPF</sequence>
<gene>
    <name evidence="3" type="primary">20346666</name>
    <name evidence="2" type="ORF">GGTG_06208</name>
</gene>
<dbReference type="EMBL" id="GL385397">
    <property type="protein sequence ID" value="EJT76287.1"/>
    <property type="molecule type" value="Genomic_DNA"/>
</dbReference>
<accession>J3NY54</accession>
<feature type="compositionally biased region" description="Low complexity" evidence="1">
    <location>
        <begin position="48"/>
        <end position="60"/>
    </location>
</feature>
<feature type="region of interest" description="Disordered" evidence="1">
    <location>
        <begin position="322"/>
        <end position="349"/>
    </location>
</feature>
<proteinExistence type="predicted"/>
<reference evidence="4" key="1">
    <citation type="submission" date="2010-07" db="EMBL/GenBank/DDBJ databases">
        <title>The genome sequence of Gaeumannomyces graminis var. tritici strain R3-111a-1.</title>
        <authorList>
            <consortium name="The Broad Institute Genome Sequencing Platform"/>
            <person name="Ma L.-J."/>
            <person name="Dead R."/>
            <person name="Young S."/>
            <person name="Zeng Q."/>
            <person name="Koehrsen M."/>
            <person name="Alvarado L."/>
            <person name="Berlin A."/>
            <person name="Chapman S.B."/>
            <person name="Chen Z."/>
            <person name="Freedman E."/>
            <person name="Gellesch M."/>
            <person name="Goldberg J."/>
            <person name="Griggs A."/>
            <person name="Gujja S."/>
            <person name="Heilman E.R."/>
            <person name="Heiman D."/>
            <person name="Hepburn T."/>
            <person name="Howarth C."/>
            <person name="Jen D."/>
            <person name="Larson L."/>
            <person name="Mehta T."/>
            <person name="Neiman D."/>
            <person name="Pearson M."/>
            <person name="Roberts A."/>
            <person name="Saif S."/>
            <person name="Shea T."/>
            <person name="Shenoy N."/>
            <person name="Sisk P."/>
            <person name="Stolte C."/>
            <person name="Sykes S."/>
            <person name="Walk T."/>
            <person name="White J."/>
            <person name="Yandava C."/>
            <person name="Haas B."/>
            <person name="Nusbaum C."/>
            <person name="Birren B."/>
        </authorList>
    </citation>
    <scope>NUCLEOTIDE SEQUENCE [LARGE SCALE GENOMIC DNA]</scope>
    <source>
        <strain evidence="4">R3-111a-1</strain>
    </source>
</reference>
<evidence type="ECO:0008006" key="5">
    <source>
        <dbReference type="Google" id="ProtNLM"/>
    </source>
</evidence>
<feature type="region of interest" description="Disordered" evidence="1">
    <location>
        <begin position="42"/>
        <end position="72"/>
    </location>
</feature>
<dbReference type="eggNOG" id="KOG4179">
    <property type="taxonomic scope" value="Eukaryota"/>
</dbReference>
<feature type="region of interest" description="Disordered" evidence="1">
    <location>
        <begin position="1"/>
        <end position="21"/>
    </location>
</feature>
<name>J3NY54_GAET3</name>
<dbReference type="AlphaFoldDB" id="J3NY54"/>
<evidence type="ECO:0000256" key="1">
    <source>
        <dbReference type="SAM" id="MobiDB-lite"/>
    </source>
</evidence>
<evidence type="ECO:0000313" key="3">
    <source>
        <dbReference type="EnsemblFungi" id="EJT76287"/>
    </source>
</evidence>
<keyword evidence="4" id="KW-1185">Reference proteome</keyword>
<evidence type="ECO:0000313" key="2">
    <source>
        <dbReference type="EMBL" id="EJT76287.1"/>
    </source>
</evidence>
<reference evidence="2" key="3">
    <citation type="submission" date="2010-09" db="EMBL/GenBank/DDBJ databases">
        <title>Annotation of Gaeumannomyces graminis var. tritici R3-111a-1.</title>
        <authorList>
            <consortium name="The Broad Institute Genome Sequencing Platform"/>
            <person name="Ma L.-J."/>
            <person name="Dead R."/>
            <person name="Young S.K."/>
            <person name="Zeng Q."/>
            <person name="Gargeya S."/>
            <person name="Fitzgerald M."/>
            <person name="Haas B."/>
            <person name="Abouelleil A."/>
            <person name="Alvarado L."/>
            <person name="Arachchi H.M."/>
            <person name="Berlin A."/>
            <person name="Brown A."/>
            <person name="Chapman S.B."/>
            <person name="Chen Z."/>
            <person name="Dunbar C."/>
            <person name="Freedman E."/>
            <person name="Gearin G."/>
            <person name="Gellesch M."/>
            <person name="Goldberg J."/>
            <person name="Griggs A."/>
            <person name="Gujja S."/>
            <person name="Heiman D."/>
            <person name="Howarth C."/>
            <person name="Larson L."/>
            <person name="Lui A."/>
            <person name="MacDonald P.J.P."/>
            <person name="Mehta T."/>
            <person name="Montmayeur A."/>
            <person name="Murphy C."/>
            <person name="Neiman D."/>
            <person name="Pearson M."/>
            <person name="Priest M."/>
            <person name="Roberts A."/>
            <person name="Saif S."/>
            <person name="Shea T."/>
            <person name="Shenoy N."/>
            <person name="Sisk P."/>
            <person name="Stolte C."/>
            <person name="Sykes S."/>
            <person name="Yandava C."/>
            <person name="Wortman J."/>
            <person name="Nusbaum C."/>
            <person name="Birren B."/>
        </authorList>
    </citation>
    <scope>NUCLEOTIDE SEQUENCE</scope>
    <source>
        <strain evidence="2">R3-111a-1</strain>
    </source>
</reference>
<reference evidence="3" key="4">
    <citation type="journal article" date="2015" name="G3 (Bethesda)">
        <title>Genome sequences of three phytopathogenic species of the Magnaporthaceae family of fungi.</title>
        <authorList>
            <person name="Okagaki L.H."/>
            <person name="Nunes C.C."/>
            <person name="Sailsbery J."/>
            <person name="Clay B."/>
            <person name="Brown D."/>
            <person name="John T."/>
            <person name="Oh Y."/>
            <person name="Young N."/>
            <person name="Fitzgerald M."/>
            <person name="Haas B.J."/>
            <person name="Zeng Q."/>
            <person name="Young S."/>
            <person name="Adiconis X."/>
            <person name="Fan L."/>
            <person name="Levin J.Z."/>
            <person name="Mitchell T.K."/>
            <person name="Okubara P.A."/>
            <person name="Farman M.L."/>
            <person name="Kohn L.M."/>
            <person name="Birren B."/>
            <person name="Ma L.-J."/>
            <person name="Dean R.A."/>
        </authorList>
    </citation>
    <scope>NUCLEOTIDE SEQUENCE</scope>
    <source>
        <strain evidence="3">R3-111a-1</strain>
    </source>
</reference>
<dbReference type="RefSeq" id="XP_009222287.1">
    <property type="nucleotide sequence ID" value="XM_009224023.1"/>
</dbReference>